<proteinExistence type="predicted"/>
<organism evidence="1 2">
    <name type="scientific">Nocardiopsis endophytica</name>
    <dbReference type="NCBI Taxonomy" id="3018445"/>
    <lineage>
        <taxon>Bacteria</taxon>
        <taxon>Bacillati</taxon>
        <taxon>Actinomycetota</taxon>
        <taxon>Actinomycetes</taxon>
        <taxon>Streptosporangiales</taxon>
        <taxon>Nocardiopsidaceae</taxon>
        <taxon>Nocardiopsis</taxon>
    </lineage>
</organism>
<comment type="caution">
    <text evidence="1">The sequence shown here is derived from an EMBL/GenBank/DDBJ whole genome shotgun (WGS) entry which is preliminary data.</text>
</comment>
<evidence type="ECO:0000313" key="1">
    <source>
        <dbReference type="EMBL" id="MDA2810342.1"/>
    </source>
</evidence>
<keyword evidence="2" id="KW-1185">Reference proteome</keyword>
<dbReference type="EMBL" id="JAQFWQ010000013">
    <property type="protein sequence ID" value="MDA2810342.1"/>
    <property type="molecule type" value="Genomic_DNA"/>
</dbReference>
<sequence>MMGPAEAFARLDELKAVHGHAWTLSTELTGREQRRRWIAERAGQSGAQTVRAKTVDELAEALRFHTALDLVRESHGDVWEVSCELRDEGVPRWAWAHRRTRISRPGAWNVVRAPSPEGLGERMAEAALRERPDSVV</sequence>
<dbReference type="RefSeq" id="WP_270684422.1">
    <property type="nucleotide sequence ID" value="NZ_JAQFWQ010000013.1"/>
</dbReference>
<evidence type="ECO:0000313" key="2">
    <source>
        <dbReference type="Proteomes" id="UP001527866"/>
    </source>
</evidence>
<gene>
    <name evidence="1" type="ORF">O4J56_06795</name>
</gene>
<name>A0ABT4U1U1_9ACTN</name>
<accession>A0ABT4U1U1</accession>
<reference evidence="1 2" key="1">
    <citation type="submission" date="2023-01" db="EMBL/GenBank/DDBJ databases">
        <title>Draft genome sequence of Nocardiopsis sp. RSe5-2 isolated from halophytes.</title>
        <authorList>
            <person name="Duangmal K."/>
            <person name="Chantavorakit T."/>
        </authorList>
    </citation>
    <scope>NUCLEOTIDE SEQUENCE [LARGE SCALE GENOMIC DNA]</scope>
    <source>
        <strain evidence="1 2">RSe5-2</strain>
    </source>
</reference>
<protein>
    <submittedName>
        <fullName evidence="1">Uncharacterized protein</fullName>
    </submittedName>
</protein>
<dbReference type="Proteomes" id="UP001527866">
    <property type="component" value="Unassembled WGS sequence"/>
</dbReference>